<evidence type="ECO:0000256" key="1">
    <source>
        <dbReference type="SAM" id="MobiDB-lite"/>
    </source>
</evidence>
<keyword evidence="4" id="KW-1185">Reference proteome</keyword>
<evidence type="ECO:0000259" key="2">
    <source>
        <dbReference type="Pfam" id="PF24925"/>
    </source>
</evidence>
<dbReference type="Proteomes" id="UP001054821">
    <property type="component" value="Chromosome 6"/>
</dbReference>
<organism evidence="3 4">
    <name type="scientific">Prunus dulcis</name>
    <name type="common">Almond</name>
    <name type="synonym">Amygdalus dulcis</name>
    <dbReference type="NCBI Taxonomy" id="3755"/>
    <lineage>
        <taxon>Eukaryota</taxon>
        <taxon>Viridiplantae</taxon>
        <taxon>Streptophyta</taxon>
        <taxon>Embryophyta</taxon>
        <taxon>Tracheophyta</taxon>
        <taxon>Spermatophyta</taxon>
        <taxon>Magnoliopsida</taxon>
        <taxon>eudicotyledons</taxon>
        <taxon>Gunneridae</taxon>
        <taxon>Pentapetalae</taxon>
        <taxon>rosids</taxon>
        <taxon>fabids</taxon>
        <taxon>Rosales</taxon>
        <taxon>Rosaceae</taxon>
        <taxon>Amygdaloideae</taxon>
        <taxon>Amygdaleae</taxon>
        <taxon>Prunus</taxon>
    </lineage>
</organism>
<dbReference type="EMBL" id="JAJFAZ020000006">
    <property type="protein sequence ID" value="KAI5322833.1"/>
    <property type="molecule type" value="Genomic_DNA"/>
</dbReference>
<protein>
    <recommendedName>
        <fullName evidence="2">DUF7746 domain-containing protein</fullName>
    </recommendedName>
</protein>
<dbReference type="Pfam" id="PF24925">
    <property type="entry name" value="DUF7746"/>
    <property type="match status" value="1"/>
</dbReference>
<evidence type="ECO:0000313" key="3">
    <source>
        <dbReference type="EMBL" id="KAI5322833.1"/>
    </source>
</evidence>
<accession>A0AAD4VDF0</accession>
<feature type="domain" description="DUF7746" evidence="2">
    <location>
        <begin position="1"/>
        <end position="50"/>
    </location>
</feature>
<reference evidence="3 4" key="1">
    <citation type="journal article" date="2022" name="G3 (Bethesda)">
        <title>Whole-genome sequence and methylome profiling of the almond [Prunus dulcis (Mill.) D.A. Webb] cultivar 'Nonpareil'.</title>
        <authorList>
            <person name="D'Amico-Willman K.M."/>
            <person name="Ouma W.Z."/>
            <person name="Meulia T."/>
            <person name="Sideli G.M."/>
            <person name="Gradziel T.M."/>
            <person name="Fresnedo-Ramirez J."/>
        </authorList>
    </citation>
    <scope>NUCLEOTIDE SEQUENCE [LARGE SCALE GENOMIC DNA]</scope>
    <source>
        <strain evidence="3">Clone GOH B32 T37-40</strain>
    </source>
</reference>
<feature type="compositionally biased region" description="Polar residues" evidence="1">
    <location>
        <begin position="64"/>
        <end position="73"/>
    </location>
</feature>
<sequence length="104" mass="11675">MVANSYVANHGFRQSEIVPLLEVGFTGTLRSWWDKHLVVESNCQIIHAIKLNEEGLPIFDENLGQETPTNSPTHSDEEPSSHSNNEQAINLIRQEPTLIALEKV</sequence>
<dbReference type="AlphaFoldDB" id="A0AAD4VDF0"/>
<feature type="region of interest" description="Disordered" evidence="1">
    <location>
        <begin position="59"/>
        <end position="89"/>
    </location>
</feature>
<gene>
    <name evidence="3" type="ORF">L3X38_031905</name>
</gene>
<name>A0AAD4VDF0_PRUDU</name>
<comment type="caution">
    <text evidence="3">The sequence shown here is derived from an EMBL/GenBank/DDBJ whole genome shotgun (WGS) entry which is preliminary data.</text>
</comment>
<proteinExistence type="predicted"/>
<dbReference type="InterPro" id="IPR056648">
    <property type="entry name" value="DUF7746"/>
</dbReference>
<evidence type="ECO:0000313" key="4">
    <source>
        <dbReference type="Proteomes" id="UP001054821"/>
    </source>
</evidence>